<proteinExistence type="predicted"/>
<evidence type="ECO:0000313" key="3">
    <source>
        <dbReference type="EMBL" id="CAL1527111.1"/>
    </source>
</evidence>
<dbReference type="CDD" id="cd00037">
    <property type="entry name" value="CLECT"/>
    <property type="match status" value="1"/>
</dbReference>
<dbReference type="InterPro" id="IPR016186">
    <property type="entry name" value="C-type_lectin-like/link_sf"/>
</dbReference>
<dbReference type="Proteomes" id="UP001497497">
    <property type="component" value="Unassembled WGS sequence"/>
</dbReference>
<dbReference type="InterPro" id="IPR016187">
    <property type="entry name" value="CTDL_fold"/>
</dbReference>
<feature type="domain" description="C-type lectin" evidence="2">
    <location>
        <begin position="35"/>
        <end position="164"/>
    </location>
</feature>
<sequence length="178" mass="19857">MLSIVVVAASLLTLCSCQLEKCPSAITRDQYLQVHGDSCFMFSIYRLRTHTEAKAECATNKGTLALVKSQELQDYLYDQLLHTYKSPLGKAWIGLDDVAVEDKFVWEDGTSLAYQNFAPGEGIANTTQGAHSAHPNEDCVLIDVSAQGKWRDFPCDANPLFLFTAEERHAFVCQYKIN</sequence>
<dbReference type="SMART" id="SM00034">
    <property type="entry name" value="CLECT"/>
    <property type="match status" value="1"/>
</dbReference>
<dbReference type="Gene3D" id="3.10.100.10">
    <property type="entry name" value="Mannose-Binding Protein A, subunit A"/>
    <property type="match status" value="1"/>
</dbReference>
<reference evidence="3 4" key="1">
    <citation type="submission" date="2024-04" db="EMBL/GenBank/DDBJ databases">
        <authorList>
            <consortium name="Genoscope - CEA"/>
            <person name="William W."/>
        </authorList>
    </citation>
    <scope>NUCLEOTIDE SEQUENCE [LARGE SCALE GENOMIC DNA]</scope>
</reference>
<comment type="caution">
    <text evidence="3">The sequence shown here is derived from an EMBL/GenBank/DDBJ whole genome shotgun (WGS) entry which is preliminary data.</text>
</comment>
<dbReference type="InterPro" id="IPR001304">
    <property type="entry name" value="C-type_lectin-like"/>
</dbReference>
<gene>
    <name evidence="3" type="ORF">GSLYS_00001288001</name>
</gene>
<feature type="signal peptide" evidence="1">
    <location>
        <begin position="1"/>
        <end position="17"/>
    </location>
</feature>
<dbReference type="EMBL" id="CAXITT010000012">
    <property type="protein sequence ID" value="CAL1527111.1"/>
    <property type="molecule type" value="Genomic_DNA"/>
</dbReference>
<feature type="chain" id="PRO_5043696411" description="C-type lectin domain-containing protein" evidence="1">
    <location>
        <begin position="18"/>
        <end position="178"/>
    </location>
</feature>
<protein>
    <recommendedName>
        <fullName evidence="2">C-type lectin domain-containing protein</fullName>
    </recommendedName>
</protein>
<dbReference type="AlphaFoldDB" id="A0AAV2H0T9"/>
<dbReference type="PANTHER" id="PTHR22801:SF63">
    <property type="entry name" value="C-TYPE LECTIN DOMAIN-CONTAINING PROTEIN"/>
    <property type="match status" value="1"/>
</dbReference>
<dbReference type="Pfam" id="PF00059">
    <property type="entry name" value="Lectin_C"/>
    <property type="match status" value="1"/>
</dbReference>
<dbReference type="PANTHER" id="PTHR22801">
    <property type="entry name" value="LITHOSTATHINE"/>
    <property type="match status" value="1"/>
</dbReference>
<evidence type="ECO:0000259" key="2">
    <source>
        <dbReference type="PROSITE" id="PS50041"/>
    </source>
</evidence>
<dbReference type="PROSITE" id="PS50041">
    <property type="entry name" value="C_TYPE_LECTIN_2"/>
    <property type="match status" value="1"/>
</dbReference>
<evidence type="ECO:0000256" key="1">
    <source>
        <dbReference type="SAM" id="SignalP"/>
    </source>
</evidence>
<accession>A0AAV2H0T9</accession>
<name>A0AAV2H0T9_LYMST</name>
<dbReference type="InterPro" id="IPR050801">
    <property type="entry name" value="Ca-Dep_Lectins_ImmuneDev"/>
</dbReference>
<evidence type="ECO:0000313" key="4">
    <source>
        <dbReference type="Proteomes" id="UP001497497"/>
    </source>
</evidence>
<dbReference type="SUPFAM" id="SSF56436">
    <property type="entry name" value="C-type lectin-like"/>
    <property type="match status" value="1"/>
</dbReference>
<keyword evidence="1" id="KW-0732">Signal</keyword>
<organism evidence="3 4">
    <name type="scientific">Lymnaea stagnalis</name>
    <name type="common">Great pond snail</name>
    <name type="synonym">Helix stagnalis</name>
    <dbReference type="NCBI Taxonomy" id="6523"/>
    <lineage>
        <taxon>Eukaryota</taxon>
        <taxon>Metazoa</taxon>
        <taxon>Spiralia</taxon>
        <taxon>Lophotrochozoa</taxon>
        <taxon>Mollusca</taxon>
        <taxon>Gastropoda</taxon>
        <taxon>Heterobranchia</taxon>
        <taxon>Euthyneura</taxon>
        <taxon>Panpulmonata</taxon>
        <taxon>Hygrophila</taxon>
        <taxon>Lymnaeoidea</taxon>
        <taxon>Lymnaeidae</taxon>
        <taxon>Lymnaea</taxon>
    </lineage>
</organism>
<keyword evidence="4" id="KW-1185">Reference proteome</keyword>